<reference evidence="2" key="1">
    <citation type="submission" date="2023-10" db="EMBL/GenBank/DDBJ databases">
        <authorList>
            <person name="Chen Y."/>
            <person name="Shah S."/>
            <person name="Dougan E. K."/>
            <person name="Thang M."/>
            <person name="Chan C."/>
        </authorList>
    </citation>
    <scope>NUCLEOTIDE SEQUENCE [LARGE SCALE GENOMIC DNA]</scope>
</reference>
<feature type="compositionally biased region" description="Basic and acidic residues" evidence="1">
    <location>
        <begin position="1"/>
        <end position="11"/>
    </location>
</feature>
<dbReference type="Proteomes" id="UP001189429">
    <property type="component" value="Unassembled WGS sequence"/>
</dbReference>
<evidence type="ECO:0000313" key="2">
    <source>
        <dbReference type="EMBL" id="CAK0835733.1"/>
    </source>
</evidence>
<proteinExistence type="predicted"/>
<keyword evidence="3" id="KW-1185">Reference proteome</keyword>
<dbReference type="EMBL" id="CAUYUJ010013169">
    <property type="protein sequence ID" value="CAK0835733.1"/>
    <property type="molecule type" value="Genomic_DNA"/>
</dbReference>
<feature type="region of interest" description="Disordered" evidence="1">
    <location>
        <begin position="1"/>
        <end position="49"/>
    </location>
</feature>
<accession>A0ABN9STK3</accession>
<evidence type="ECO:0000256" key="1">
    <source>
        <dbReference type="SAM" id="MobiDB-lite"/>
    </source>
</evidence>
<comment type="caution">
    <text evidence="2">The sequence shown here is derived from an EMBL/GenBank/DDBJ whole genome shotgun (WGS) entry which is preliminary data.</text>
</comment>
<organism evidence="2 3">
    <name type="scientific">Prorocentrum cordatum</name>
    <dbReference type="NCBI Taxonomy" id="2364126"/>
    <lineage>
        <taxon>Eukaryota</taxon>
        <taxon>Sar</taxon>
        <taxon>Alveolata</taxon>
        <taxon>Dinophyceae</taxon>
        <taxon>Prorocentrales</taxon>
        <taxon>Prorocentraceae</taxon>
        <taxon>Prorocentrum</taxon>
    </lineage>
</organism>
<name>A0ABN9STK3_9DINO</name>
<feature type="non-terminal residue" evidence="2">
    <location>
        <position position="1"/>
    </location>
</feature>
<feature type="non-terminal residue" evidence="2">
    <location>
        <position position="155"/>
    </location>
</feature>
<evidence type="ECO:0000313" key="3">
    <source>
        <dbReference type="Proteomes" id="UP001189429"/>
    </source>
</evidence>
<gene>
    <name evidence="2" type="ORF">PCOR1329_LOCUS32445</name>
</gene>
<sequence>ADEVMEAKPDRLPPSALEGPREAVPPLRPDWAIVPSNDPDRWGMGPRHRGKRNMLIRGALGAKRSVWHGSSGNGMRPLGQGSGACAFRPIQAATAEDGCHSIGEEGESEPNVGDIAFCLVDEHWDEKKYWIGNIQKRCNGRRFRGRIFGAPVGAQ</sequence>
<protein>
    <submittedName>
        <fullName evidence="2">Uncharacterized protein</fullName>
    </submittedName>
</protein>